<evidence type="ECO:0000313" key="2">
    <source>
        <dbReference type="Proteomes" id="UP001497535"/>
    </source>
</evidence>
<organism evidence="1 2">
    <name type="scientific">Meloidogyne enterolobii</name>
    <name type="common">Root-knot nematode worm</name>
    <name type="synonym">Meloidogyne mayaguensis</name>
    <dbReference type="NCBI Taxonomy" id="390850"/>
    <lineage>
        <taxon>Eukaryota</taxon>
        <taxon>Metazoa</taxon>
        <taxon>Ecdysozoa</taxon>
        <taxon>Nematoda</taxon>
        <taxon>Chromadorea</taxon>
        <taxon>Rhabditida</taxon>
        <taxon>Tylenchina</taxon>
        <taxon>Tylenchomorpha</taxon>
        <taxon>Tylenchoidea</taxon>
        <taxon>Meloidogynidae</taxon>
        <taxon>Meloidogyninae</taxon>
        <taxon>Meloidogyne</taxon>
    </lineage>
</organism>
<gene>
    <name evidence="1" type="ORF">MENTE1834_LOCUS30711</name>
</gene>
<proteinExistence type="predicted"/>
<evidence type="ECO:0000313" key="1">
    <source>
        <dbReference type="EMBL" id="CAK5083374.1"/>
    </source>
</evidence>
<accession>A0ACB0ZW66</accession>
<dbReference type="Proteomes" id="UP001497535">
    <property type="component" value="Unassembled WGS sequence"/>
</dbReference>
<comment type="caution">
    <text evidence="1">The sequence shown here is derived from an EMBL/GenBank/DDBJ whole genome shotgun (WGS) entry which is preliminary data.</text>
</comment>
<name>A0ACB0ZW66_MELEN</name>
<protein>
    <submittedName>
        <fullName evidence="1">Uncharacterized protein</fullName>
    </submittedName>
</protein>
<sequence length="53" mass="6333">MTTQTFLQTKIFLVFLNYFSPTYILVATPNCQSFLLFYIYLFSCLVNIVFLKY</sequence>
<reference evidence="1" key="1">
    <citation type="submission" date="2023-11" db="EMBL/GenBank/DDBJ databases">
        <authorList>
            <person name="Poullet M."/>
        </authorList>
    </citation>
    <scope>NUCLEOTIDE SEQUENCE</scope>
    <source>
        <strain evidence="1">E1834</strain>
    </source>
</reference>
<keyword evidence="2" id="KW-1185">Reference proteome</keyword>
<dbReference type="EMBL" id="CAVMJV010000050">
    <property type="protein sequence ID" value="CAK5083374.1"/>
    <property type="molecule type" value="Genomic_DNA"/>
</dbReference>